<name>C7NME6_HALUD</name>
<organism evidence="3 4">
    <name type="scientific">Halorhabdus utahensis (strain DSM 12940 / JCM 11049 / AX-2)</name>
    <dbReference type="NCBI Taxonomy" id="519442"/>
    <lineage>
        <taxon>Archaea</taxon>
        <taxon>Methanobacteriati</taxon>
        <taxon>Methanobacteriota</taxon>
        <taxon>Stenosarchaea group</taxon>
        <taxon>Halobacteria</taxon>
        <taxon>Halobacteriales</taxon>
        <taxon>Haloarculaceae</taxon>
        <taxon>Halorhabdus</taxon>
    </lineage>
</organism>
<evidence type="ECO:0000256" key="1">
    <source>
        <dbReference type="SAM" id="Phobius"/>
    </source>
</evidence>
<dbReference type="eggNOG" id="arCOG02742">
    <property type="taxonomic scope" value="Archaea"/>
</dbReference>
<dbReference type="InterPro" id="IPR002881">
    <property type="entry name" value="DUF58"/>
</dbReference>
<evidence type="ECO:0000313" key="4">
    <source>
        <dbReference type="Proteomes" id="UP000002071"/>
    </source>
</evidence>
<reference evidence="3 4" key="1">
    <citation type="journal article" date="2009" name="Stand. Genomic Sci.">
        <title>Complete genome sequence of Halorhabdus utahensis type strain (AX-2).</title>
        <authorList>
            <person name="Anderson I."/>
            <person name="Tindall B.J."/>
            <person name="Pomrenke H."/>
            <person name="Goker M."/>
            <person name="Lapidus A."/>
            <person name="Nolan M."/>
            <person name="Copeland A."/>
            <person name="Glavina Del Rio T."/>
            <person name="Chen F."/>
            <person name="Tice H."/>
            <person name="Cheng J.F."/>
            <person name="Lucas S."/>
            <person name="Chertkov O."/>
            <person name="Bruce D."/>
            <person name="Brettin T."/>
            <person name="Detter J.C."/>
            <person name="Han C."/>
            <person name="Goodwin L."/>
            <person name="Land M."/>
            <person name="Hauser L."/>
            <person name="Chang Y.J."/>
            <person name="Jeffries C.D."/>
            <person name="Pitluck S."/>
            <person name="Pati A."/>
            <person name="Mavromatis K."/>
            <person name="Ivanova N."/>
            <person name="Ovchinnikova G."/>
            <person name="Chen A."/>
            <person name="Palaniappan K."/>
            <person name="Chain P."/>
            <person name="Rohde M."/>
            <person name="Bristow J."/>
            <person name="Eisen J.A."/>
            <person name="Markowitz V."/>
            <person name="Hugenholtz P."/>
            <person name="Kyrpides N.C."/>
            <person name="Klenk H.P."/>
        </authorList>
    </citation>
    <scope>NUCLEOTIDE SEQUENCE [LARGE SCALE GENOMIC DNA]</scope>
    <source>
        <strain evidence="4">DSM 12940 / JCM 11049 / AX-2</strain>
    </source>
</reference>
<feature type="domain" description="DUF58" evidence="2">
    <location>
        <begin position="414"/>
        <end position="584"/>
    </location>
</feature>
<dbReference type="AlphaFoldDB" id="C7NME6"/>
<dbReference type="Proteomes" id="UP000002071">
    <property type="component" value="Chromosome"/>
</dbReference>
<dbReference type="STRING" id="519442.Huta_2419"/>
<sequence>MRERSRRPDEETEGAAAVGLGRFLSVLGVFAVAVGFLLLVSPDLGESLSVQYIVVLAIGGLLLLFAARRWFKRLTSSIDTAETPPVERRTTVSVPGDGFDKLLVDTASNAMGRLQVKATARERIRAVAKVVVSGDPEDIDDQLAAGAWSDDPDANALFSNGTASVRDRVSSFVSGTSILKRRVVSAIEALARLADEDVEWEAEPVVPEVTQEPAEEGDHATGRWNGLTAVALTVVGFGVLLARPGLVLSGAVLSGLGAYAVAGSSPSTAVRISREIQPAAPRPGEPVDVTVEVENIGEQFLPDLRIVDGVPADLTIEADSPRHGTALRPGATMEYTYTVRGIRGSHTFEDAFLVSRNLPGTLERVEEFGVDGDRTVTYDVSSALDLSVPLRKQASMHVGRVLTDSAGSGLEFHSVREYRSGDPLTRIDWSRAARGEGLATLQFHEERAATVVLLIDARKEAYVANDDDSPSAVDRSVLAAAKLASALLAADDRVGLAALSPRQCWLAPGAGHTHLARLQDVLATDGAFAPSPPTLPYYQRINLPALRKRLSSDSQLVVFSPLVDDEVVDIVRQLQASGHPVTIISPDASGSGTPGRTLARLERRKRLSELRGANVRVVDWDADESLALALTNAGRRWS</sequence>
<keyword evidence="1" id="KW-0812">Transmembrane</keyword>
<keyword evidence="1" id="KW-0472">Membrane</keyword>
<dbReference type="InterPro" id="IPR055693">
    <property type="entry name" value="DUF7269"/>
</dbReference>
<gene>
    <name evidence="3" type="ordered locus">Huta_2419</name>
</gene>
<dbReference type="GeneID" id="8384719"/>
<proteinExistence type="predicted"/>
<dbReference type="PANTHER" id="PTHR33608:SF6">
    <property type="entry name" value="BLL2464 PROTEIN"/>
    <property type="match status" value="1"/>
</dbReference>
<dbReference type="Pfam" id="PF01882">
    <property type="entry name" value="DUF58"/>
    <property type="match status" value="1"/>
</dbReference>
<keyword evidence="4" id="KW-1185">Reference proteome</keyword>
<dbReference type="HOGENOM" id="CLU_026973_0_0_2"/>
<dbReference type="EMBL" id="CP001687">
    <property type="protein sequence ID" value="ACV12585.1"/>
    <property type="molecule type" value="Genomic_DNA"/>
</dbReference>
<evidence type="ECO:0000259" key="2">
    <source>
        <dbReference type="Pfam" id="PF01882"/>
    </source>
</evidence>
<dbReference type="PANTHER" id="PTHR33608">
    <property type="entry name" value="BLL2464 PROTEIN"/>
    <property type="match status" value="1"/>
</dbReference>
<accession>C7NME6</accession>
<evidence type="ECO:0000313" key="3">
    <source>
        <dbReference type="EMBL" id="ACV12585.1"/>
    </source>
</evidence>
<protein>
    <recommendedName>
        <fullName evidence="2">DUF58 domain-containing protein</fullName>
    </recommendedName>
</protein>
<dbReference type="RefSeq" id="WP_015790151.1">
    <property type="nucleotide sequence ID" value="NC_013158.1"/>
</dbReference>
<dbReference type="Pfam" id="PF23933">
    <property type="entry name" value="DUF7269"/>
    <property type="match status" value="1"/>
</dbReference>
<feature type="transmembrane region" description="Helical" evidence="1">
    <location>
        <begin position="48"/>
        <end position="67"/>
    </location>
</feature>
<feature type="transmembrane region" description="Helical" evidence="1">
    <location>
        <begin position="20"/>
        <end position="42"/>
    </location>
</feature>
<keyword evidence="1" id="KW-1133">Transmembrane helix</keyword>
<dbReference type="KEGG" id="hut:Huta_2419"/>